<protein>
    <submittedName>
        <fullName evidence="2">Uncharacterized protein</fullName>
    </submittedName>
</protein>
<evidence type="ECO:0000313" key="2">
    <source>
        <dbReference type="EMBL" id="KZV39008.1"/>
    </source>
</evidence>
<name>A0A2Z7BZH8_9LAMI</name>
<accession>A0A2Z7BZH8</accession>
<gene>
    <name evidence="2" type="ORF">F511_34970</name>
</gene>
<organism evidence="2 3">
    <name type="scientific">Dorcoceras hygrometricum</name>
    <dbReference type="NCBI Taxonomy" id="472368"/>
    <lineage>
        <taxon>Eukaryota</taxon>
        <taxon>Viridiplantae</taxon>
        <taxon>Streptophyta</taxon>
        <taxon>Embryophyta</taxon>
        <taxon>Tracheophyta</taxon>
        <taxon>Spermatophyta</taxon>
        <taxon>Magnoliopsida</taxon>
        <taxon>eudicotyledons</taxon>
        <taxon>Gunneridae</taxon>
        <taxon>Pentapetalae</taxon>
        <taxon>asterids</taxon>
        <taxon>lamiids</taxon>
        <taxon>Lamiales</taxon>
        <taxon>Gesneriaceae</taxon>
        <taxon>Didymocarpoideae</taxon>
        <taxon>Trichosporeae</taxon>
        <taxon>Loxocarpinae</taxon>
        <taxon>Dorcoceras</taxon>
    </lineage>
</organism>
<keyword evidence="3" id="KW-1185">Reference proteome</keyword>
<dbReference type="EMBL" id="KV001358">
    <property type="protein sequence ID" value="KZV39008.1"/>
    <property type="molecule type" value="Genomic_DNA"/>
</dbReference>
<reference evidence="2 3" key="1">
    <citation type="journal article" date="2015" name="Proc. Natl. Acad. Sci. U.S.A.">
        <title>The resurrection genome of Boea hygrometrica: A blueprint for survival of dehydration.</title>
        <authorList>
            <person name="Xiao L."/>
            <person name="Yang G."/>
            <person name="Zhang L."/>
            <person name="Yang X."/>
            <person name="Zhao S."/>
            <person name="Ji Z."/>
            <person name="Zhou Q."/>
            <person name="Hu M."/>
            <person name="Wang Y."/>
            <person name="Chen M."/>
            <person name="Xu Y."/>
            <person name="Jin H."/>
            <person name="Xiao X."/>
            <person name="Hu G."/>
            <person name="Bao F."/>
            <person name="Hu Y."/>
            <person name="Wan P."/>
            <person name="Li L."/>
            <person name="Deng X."/>
            <person name="Kuang T."/>
            <person name="Xiang C."/>
            <person name="Zhu J.K."/>
            <person name="Oliver M.J."/>
            <person name="He Y."/>
        </authorList>
    </citation>
    <scope>NUCLEOTIDE SEQUENCE [LARGE SCALE GENOMIC DNA]</scope>
    <source>
        <strain evidence="3">cv. XS01</strain>
    </source>
</reference>
<evidence type="ECO:0000313" key="3">
    <source>
        <dbReference type="Proteomes" id="UP000250235"/>
    </source>
</evidence>
<proteinExistence type="predicted"/>
<feature type="region of interest" description="Disordered" evidence="1">
    <location>
        <begin position="37"/>
        <end position="56"/>
    </location>
</feature>
<sequence>MSFELMDTTAFCLRAKDSADALCNEENQQIYESWMSTAELNSNGENDKKPAKEKDTSTIPCRAIEEVFEAFDVVRLLKLLLHRKEKINRRQQRKGRTLEDEAVDNHSKEKLIVSTAEFSLAQLGQFP</sequence>
<evidence type="ECO:0000256" key="1">
    <source>
        <dbReference type="SAM" id="MobiDB-lite"/>
    </source>
</evidence>
<dbReference type="AlphaFoldDB" id="A0A2Z7BZH8"/>
<dbReference type="Proteomes" id="UP000250235">
    <property type="component" value="Unassembled WGS sequence"/>
</dbReference>
<feature type="compositionally biased region" description="Basic and acidic residues" evidence="1">
    <location>
        <begin position="45"/>
        <end position="56"/>
    </location>
</feature>